<reference evidence="1 2" key="1">
    <citation type="submission" date="2021-06" db="EMBL/GenBank/DDBJ databases">
        <title>Caerostris extrusa draft genome.</title>
        <authorList>
            <person name="Kono N."/>
            <person name="Arakawa K."/>
        </authorList>
    </citation>
    <scope>NUCLEOTIDE SEQUENCE [LARGE SCALE GENOMIC DNA]</scope>
</reference>
<protein>
    <submittedName>
        <fullName evidence="1">Uncharacterized protein</fullName>
    </submittedName>
</protein>
<organism evidence="1 2">
    <name type="scientific">Caerostris extrusa</name>
    <name type="common">Bark spider</name>
    <name type="synonym">Caerostris bankana</name>
    <dbReference type="NCBI Taxonomy" id="172846"/>
    <lineage>
        <taxon>Eukaryota</taxon>
        <taxon>Metazoa</taxon>
        <taxon>Ecdysozoa</taxon>
        <taxon>Arthropoda</taxon>
        <taxon>Chelicerata</taxon>
        <taxon>Arachnida</taxon>
        <taxon>Araneae</taxon>
        <taxon>Araneomorphae</taxon>
        <taxon>Entelegynae</taxon>
        <taxon>Araneoidea</taxon>
        <taxon>Araneidae</taxon>
        <taxon>Caerostris</taxon>
    </lineage>
</organism>
<keyword evidence="2" id="KW-1185">Reference proteome</keyword>
<gene>
    <name evidence="1" type="ORF">CEXT_149891</name>
</gene>
<proteinExistence type="predicted"/>
<name>A0AAV4MN03_CAEEX</name>
<sequence length="41" mass="4666">MKLFILSGKQSCYFQCRRKQDSNQYLVALGCAFSVFANTAK</sequence>
<dbReference type="Proteomes" id="UP001054945">
    <property type="component" value="Unassembled WGS sequence"/>
</dbReference>
<dbReference type="AlphaFoldDB" id="A0AAV4MN03"/>
<comment type="caution">
    <text evidence="1">The sequence shown here is derived from an EMBL/GenBank/DDBJ whole genome shotgun (WGS) entry which is preliminary data.</text>
</comment>
<feature type="non-terminal residue" evidence="1">
    <location>
        <position position="41"/>
    </location>
</feature>
<accession>A0AAV4MN03</accession>
<dbReference type="EMBL" id="BPLR01019981">
    <property type="protein sequence ID" value="GIX73733.1"/>
    <property type="molecule type" value="Genomic_DNA"/>
</dbReference>
<evidence type="ECO:0000313" key="2">
    <source>
        <dbReference type="Proteomes" id="UP001054945"/>
    </source>
</evidence>
<evidence type="ECO:0000313" key="1">
    <source>
        <dbReference type="EMBL" id="GIX73733.1"/>
    </source>
</evidence>